<evidence type="ECO:0000256" key="1">
    <source>
        <dbReference type="SAM" id="MobiDB-lite"/>
    </source>
</evidence>
<name>A0A7I8KD56_SPIIN</name>
<feature type="region of interest" description="Disordered" evidence="1">
    <location>
        <begin position="36"/>
        <end position="70"/>
    </location>
</feature>
<feature type="compositionally biased region" description="Basic and acidic residues" evidence="1">
    <location>
        <begin position="88"/>
        <end position="98"/>
    </location>
</feature>
<dbReference type="EMBL" id="LR746267">
    <property type="protein sequence ID" value="CAA7395432.1"/>
    <property type="molecule type" value="Genomic_DNA"/>
</dbReference>
<keyword evidence="4" id="KW-1185">Reference proteome</keyword>
<organism evidence="3 4">
    <name type="scientific">Spirodela intermedia</name>
    <name type="common">Intermediate duckweed</name>
    <dbReference type="NCBI Taxonomy" id="51605"/>
    <lineage>
        <taxon>Eukaryota</taxon>
        <taxon>Viridiplantae</taxon>
        <taxon>Streptophyta</taxon>
        <taxon>Embryophyta</taxon>
        <taxon>Tracheophyta</taxon>
        <taxon>Spermatophyta</taxon>
        <taxon>Magnoliopsida</taxon>
        <taxon>Liliopsida</taxon>
        <taxon>Araceae</taxon>
        <taxon>Lemnoideae</taxon>
        <taxon>Spirodela</taxon>
    </lineage>
</organism>
<keyword evidence="2" id="KW-0472">Membrane</keyword>
<protein>
    <submittedName>
        <fullName evidence="3">Uncharacterized protein</fullName>
    </submittedName>
</protein>
<feature type="compositionally biased region" description="Low complexity" evidence="1">
    <location>
        <begin position="42"/>
        <end position="51"/>
    </location>
</feature>
<dbReference type="GO" id="GO:0009535">
    <property type="term" value="C:chloroplast thylakoid membrane"/>
    <property type="evidence" value="ECO:0007669"/>
    <property type="project" value="TreeGrafter"/>
</dbReference>
<sequence>MPPLMRSVSPSRFPSPPPSLLSSFHARTPVAVASFSPFLSQSGDGSNSNNGVYNRRRTKRLGAVERESEFEIDREKALAALEKLDQQLKALSEKETAPPRRRPPSPPSFSSSDPDLLWKETMGVDTPEISGSVLAYSAIALLILTFVNNLLFGVFVKPYVDGDEPTPTVVRRSPGGAKEQIAPLLSEKP</sequence>
<gene>
    <name evidence="3" type="ORF">SI8410_04006093</name>
</gene>
<feature type="region of interest" description="Disordered" evidence="1">
    <location>
        <begin position="88"/>
        <end position="117"/>
    </location>
</feature>
<accession>A0A7I8KD56</accession>
<reference evidence="3" key="1">
    <citation type="submission" date="2020-02" db="EMBL/GenBank/DDBJ databases">
        <authorList>
            <person name="Scholz U."/>
            <person name="Mascher M."/>
            <person name="Fiebig A."/>
        </authorList>
    </citation>
    <scope>NUCLEOTIDE SEQUENCE</scope>
</reference>
<dbReference type="OrthoDB" id="780445at2759"/>
<evidence type="ECO:0000256" key="2">
    <source>
        <dbReference type="SAM" id="Phobius"/>
    </source>
</evidence>
<keyword evidence="2" id="KW-0812">Transmembrane</keyword>
<evidence type="ECO:0000313" key="4">
    <source>
        <dbReference type="Proteomes" id="UP000663760"/>
    </source>
</evidence>
<feature type="region of interest" description="Disordered" evidence="1">
    <location>
        <begin position="166"/>
        <end position="189"/>
    </location>
</feature>
<feature type="compositionally biased region" description="Low complexity" evidence="1">
    <location>
        <begin position="1"/>
        <end position="12"/>
    </location>
</feature>
<feature type="region of interest" description="Disordered" evidence="1">
    <location>
        <begin position="1"/>
        <end position="23"/>
    </location>
</feature>
<feature type="transmembrane region" description="Helical" evidence="2">
    <location>
        <begin position="133"/>
        <end position="156"/>
    </location>
</feature>
<dbReference type="Proteomes" id="UP000663760">
    <property type="component" value="Chromosome 4"/>
</dbReference>
<evidence type="ECO:0000313" key="3">
    <source>
        <dbReference type="EMBL" id="CAA7395432.1"/>
    </source>
</evidence>
<dbReference type="PANTHER" id="PTHR37716">
    <property type="entry name" value="OS07G0568900 PROTEIN"/>
    <property type="match status" value="1"/>
</dbReference>
<dbReference type="PANTHER" id="PTHR37716:SF1">
    <property type="entry name" value="OS07G0568900 PROTEIN"/>
    <property type="match status" value="1"/>
</dbReference>
<keyword evidence="2" id="KW-1133">Transmembrane helix</keyword>
<dbReference type="AlphaFoldDB" id="A0A7I8KD56"/>
<proteinExistence type="predicted"/>